<dbReference type="PROSITE" id="PS51767">
    <property type="entry name" value="PEPTIDASE_A1"/>
    <property type="match status" value="1"/>
</dbReference>
<feature type="region of interest" description="Disordered" evidence="8">
    <location>
        <begin position="447"/>
        <end position="476"/>
    </location>
</feature>
<accession>A0ABD1H2J0</accession>
<dbReference type="InterPro" id="IPR001461">
    <property type="entry name" value="Aspartic_peptidase_A1"/>
</dbReference>
<comment type="caution">
    <text evidence="12">The sequence shown here is derived from an EMBL/GenBank/DDBJ whole genome shotgun (WGS) entry which is preliminary data.</text>
</comment>
<dbReference type="AlphaFoldDB" id="A0ABD1H2J0"/>
<feature type="active site" evidence="6">
    <location>
        <position position="304"/>
    </location>
</feature>
<protein>
    <submittedName>
        <fullName evidence="12">Aspartic proteinase 36-like isoform X1</fullName>
    </submittedName>
</protein>
<evidence type="ECO:0000259" key="11">
    <source>
        <dbReference type="PROSITE" id="PS51767"/>
    </source>
</evidence>
<dbReference type="PROSITE" id="PS00141">
    <property type="entry name" value="ASP_PROTEASE"/>
    <property type="match status" value="1"/>
</dbReference>
<sequence>MAWVLTLAILFFATAVSADVFRSNSPHYHSLTFVNNTSTRGNAMILPLFFKQHTSKRLKDHFFTGRHLHASTIPNARMPLHDDLLLNGYYTTRLWIGTPPQRFALIVDTGSTVTYVPCSTCEQCGKHQDPKFQPESSSTYEPLKCNIDCTCDTDREQCIYERQYAEMSSSSGVLGVDIISFGNQSDLQSQRATFGCENMETGDLYSQHADGIMGLGRGDLSIVDQLVEKGVISDSFSLCYGGMDVGGGSMVLGGISSPKGMIFTNSDPVRSPYYNIELNEIRVAGKKLPLNPKVFDGKHGTVLDSGTTYAYLPQAAFEAFKAAILKETQSLKRIQGPDPNYNDICFSGAGSDAAQRSKAFPSVEMVFGNGQKLLLAPENYLFRHSKVHGAYCLGIFQNGKESTTLLGGIIVRNTLVTYDREHEKIGFWKTNCSELWERLYLSPASPPLPSDTDEVNSTTGMAPKLTPTGPPQPQTPGAGEVKIGLIKFSMLLTINYTELKPHIPELAQFIGKDFDVKPSQVQLTNYTAGGNETLLKWAIYPAQSDDYISNSTAMKILSRLSGNQLHLPDIFGSYKLSEWSMEPPPERSWWKQHYLALVIAFVVVVVIGLLASGGWCIWRRKHYQAEVPYKPVDSVVAEQELQPLQN</sequence>
<evidence type="ECO:0000256" key="6">
    <source>
        <dbReference type="PIRSR" id="PIRSR601461-1"/>
    </source>
</evidence>
<keyword evidence="9" id="KW-0472">Membrane</keyword>
<organism evidence="12 13">
    <name type="scientific">Salvia divinorum</name>
    <name type="common">Maria pastora</name>
    <name type="synonym">Diviner's sage</name>
    <dbReference type="NCBI Taxonomy" id="28513"/>
    <lineage>
        <taxon>Eukaryota</taxon>
        <taxon>Viridiplantae</taxon>
        <taxon>Streptophyta</taxon>
        <taxon>Embryophyta</taxon>
        <taxon>Tracheophyta</taxon>
        <taxon>Spermatophyta</taxon>
        <taxon>Magnoliopsida</taxon>
        <taxon>eudicotyledons</taxon>
        <taxon>Gunneridae</taxon>
        <taxon>Pentapetalae</taxon>
        <taxon>asterids</taxon>
        <taxon>lamiids</taxon>
        <taxon>Lamiales</taxon>
        <taxon>Lamiaceae</taxon>
        <taxon>Nepetoideae</taxon>
        <taxon>Mentheae</taxon>
        <taxon>Salviinae</taxon>
        <taxon>Salvia</taxon>
        <taxon>Salvia subgen. Calosphace</taxon>
    </lineage>
</organism>
<feature type="signal peptide" evidence="10">
    <location>
        <begin position="1"/>
        <end position="18"/>
    </location>
</feature>
<feature type="chain" id="PRO_5044836742" evidence="10">
    <location>
        <begin position="19"/>
        <end position="646"/>
    </location>
</feature>
<dbReference type="Pfam" id="PF14543">
    <property type="entry name" value="TAXi_N"/>
    <property type="match status" value="1"/>
</dbReference>
<keyword evidence="2 7" id="KW-0645">Protease</keyword>
<dbReference type="InterPro" id="IPR021109">
    <property type="entry name" value="Peptidase_aspartic_dom_sf"/>
</dbReference>
<dbReference type="SUPFAM" id="SSF50630">
    <property type="entry name" value="Acid proteases"/>
    <property type="match status" value="1"/>
</dbReference>
<dbReference type="Pfam" id="PF14541">
    <property type="entry name" value="TAXi_C"/>
    <property type="match status" value="1"/>
</dbReference>
<dbReference type="PANTHER" id="PTHR13683:SF817">
    <property type="entry name" value="OS07G0592200 PROTEIN"/>
    <property type="match status" value="1"/>
</dbReference>
<dbReference type="FunFam" id="2.40.70.10:FF:000025">
    <property type="entry name" value="Aspartyl protease family protein"/>
    <property type="match status" value="1"/>
</dbReference>
<evidence type="ECO:0000256" key="8">
    <source>
        <dbReference type="SAM" id="MobiDB-lite"/>
    </source>
</evidence>
<dbReference type="PANTHER" id="PTHR13683">
    <property type="entry name" value="ASPARTYL PROTEASES"/>
    <property type="match status" value="1"/>
</dbReference>
<evidence type="ECO:0000256" key="9">
    <source>
        <dbReference type="SAM" id="Phobius"/>
    </source>
</evidence>
<evidence type="ECO:0000256" key="3">
    <source>
        <dbReference type="ARBA" id="ARBA00022750"/>
    </source>
</evidence>
<dbReference type="PRINTS" id="PR00792">
    <property type="entry name" value="PEPSIN"/>
</dbReference>
<evidence type="ECO:0000313" key="12">
    <source>
        <dbReference type="EMBL" id="KAL1549633.1"/>
    </source>
</evidence>
<dbReference type="Proteomes" id="UP001567538">
    <property type="component" value="Unassembled WGS sequence"/>
</dbReference>
<dbReference type="GO" id="GO:0004190">
    <property type="term" value="F:aspartic-type endopeptidase activity"/>
    <property type="evidence" value="ECO:0007669"/>
    <property type="project" value="UniProtKB-KW"/>
</dbReference>
<keyword evidence="13" id="KW-1185">Reference proteome</keyword>
<feature type="transmembrane region" description="Helical" evidence="9">
    <location>
        <begin position="594"/>
        <end position="618"/>
    </location>
</feature>
<keyword evidence="9" id="KW-0812">Transmembrane</keyword>
<keyword evidence="3 7" id="KW-0064">Aspartyl protease</keyword>
<dbReference type="InterPro" id="IPR032799">
    <property type="entry name" value="TAXi_C"/>
</dbReference>
<dbReference type="EMBL" id="JBEAFC010000007">
    <property type="protein sequence ID" value="KAL1549633.1"/>
    <property type="molecule type" value="Genomic_DNA"/>
</dbReference>
<dbReference type="Gene3D" id="2.40.70.10">
    <property type="entry name" value="Acid Proteases"/>
    <property type="match status" value="2"/>
</dbReference>
<evidence type="ECO:0000256" key="7">
    <source>
        <dbReference type="RuleBase" id="RU000454"/>
    </source>
</evidence>
<evidence type="ECO:0000313" key="13">
    <source>
        <dbReference type="Proteomes" id="UP001567538"/>
    </source>
</evidence>
<dbReference type="InterPro" id="IPR033121">
    <property type="entry name" value="PEPTIDASE_A1"/>
</dbReference>
<dbReference type="InterPro" id="IPR034161">
    <property type="entry name" value="Pepsin-like_plant"/>
</dbReference>
<name>A0ABD1H2J0_SALDI</name>
<feature type="domain" description="Peptidase A1" evidence="11">
    <location>
        <begin position="90"/>
        <end position="428"/>
    </location>
</feature>
<feature type="active site" evidence="6">
    <location>
        <position position="108"/>
    </location>
</feature>
<dbReference type="GO" id="GO:0006508">
    <property type="term" value="P:proteolysis"/>
    <property type="evidence" value="ECO:0007669"/>
    <property type="project" value="UniProtKB-KW"/>
</dbReference>
<evidence type="ECO:0000256" key="5">
    <source>
        <dbReference type="ARBA" id="ARBA00023180"/>
    </source>
</evidence>
<keyword evidence="9" id="KW-1133">Transmembrane helix</keyword>
<comment type="similarity">
    <text evidence="1 7">Belongs to the peptidase A1 family.</text>
</comment>
<gene>
    <name evidence="12" type="ORF">AAHA92_17712</name>
</gene>
<evidence type="ECO:0000256" key="2">
    <source>
        <dbReference type="ARBA" id="ARBA00022670"/>
    </source>
</evidence>
<dbReference type="InterPro" id="IPR001969">
    <property type="entry name" value="Aspartic_peptidase_AS"/>
</dbReference>
<keyword evidence="10" id="KW-0732">Signal</keyword>
<reference evidence="12 13" key="1">
    <citation type="submission" date="2024-06" db="EMBL/GenBank/DDBJ databases">
        <title>A chromosome level genome sequence of Diviner's sage (Salvia divinorum).</title>
        <authorList>
            <person name="Ford S.A."/>
            <person name="Ro D.-K."/>
            <person name="Ness R.W."/>
            <person name="Phillips M.A."/>
        </authorList>
    </citation>
    <scope>NUCLEOTIDE SEQUENCE [LARGE SCALE GENOMIC DNA]</scope>
    <source>
        <strain evidence="12">SAF-2024a</strain>
        <tissue evidence="12">Leaf</tissue>
    </source>
</reference>
<dbReference type="FunFam" id="2.40.70.10:FF:000030">
    <property type="entry name" value="Eukaryotic aspartyl protease family protein"/>
    <property type="match status" value="1"/>
</dbReference>
<dbReference type="CDD" id="cd05476">
    <property type="entry name" value="pepsin_A_like_plant"/>
    <property type="match status" value="1"/>
</dbReference>
<keyword evidence="5" id="KW-0325">Glycoprotein</keyword>
<evidence type="ECO:0000256" key="1">
    <source>
        <dbReference type="ARBA" id="ARBA00007447"/>
    </source>
</evidence>
<keyword evidence="4 7" id="KW-0378">Hydrolase</keyword>
<dbReference type="InterPro" id="IPR032861">
    <property type="entry name" value="TAXi_N"/>
</dbReference>
<evidence type="ECO:0000256" key="4">
    <source>
        <dbReference type="ARBA" id="ARBA00022801"/>
    </source>
</evidence>
<proteinExistence type="inferred from homology"/>
<evidence type="ECO:0000256" key="10">
    <source>
        <dbReference type="SAM" id="SignalP"/>
    </source>
</evidence>